<dbReference type="PANTHER" id="PTHR43767:SF1">
    <property type="entry name" value="NONRIBOSOMAL PEPTIDE SYNTHASE PES1 (EUROFUNG)-RELATED"/>
    <property type="match status" value="1"/>
</dbReference>
<feature type="domain" description="AMP-dependent synthetase/ligase" evidence="1">
    <location>
        <begin position="10"/>
        <end position="331"/>
    </location>
</feature>
<dbReference type="InterPro" id="IPR045851">
    <property type="entry name" value="AMP-bd_C_sf"/>
</dbReference>
<proteinExistence type="predicted"/>
<gene>
    <name evidence="3" type="ORF">ACIBG2_02640</name>
</gene>
<accession>A0ABW7YP28</accession>
<dbReference type="Gene3D" id="3.30.300.30">
    <property type="match status" value="1"/>
</dbReference>
<keyword evidence="4" id="KW-1185">Reference proteome</keyword>
<evidence type="ECO:0000313" key="3">
    <source>
        <dbReference type="EMBL" id="MFI6496249.1"/>
    </source>
</evidence>
<dbReference type="SUPFAM" id="SSF56801">
    <property type="entry name" value="Acetyl-CoA synthetase-like"/>
    <property type="match status" value="1"/>
</dbReference>
<feature type="domain" description="AMP-binding enzyme C-terminal" evidence="2">
    <location>
        <begin position="382"/>
        <end position="456"/>
    </location>
</feature>
<dbReference type="InterPro" id="IPR020845">
    <property type="entry name" value="AMP-binding_CS"/>
</dbReference>
<dbReference type="Gene3D" id="3.40.50.12780">
    <property type="entry name" value="N-terminal domain of ligase-like"/>
    <property type="match status" value="1"/>
</dbReference>
<dbReference type="PROSITE" id="PS00455">
    <property type="entry name" value="AMP_BINDING"/>
    <property type="match status" value="1"/>
</dbReference>
<evidence type="ECO:0000259" key="1">
    <source>
        <dbReference type="Pfam" id="PF00501"/>
    </source>
</evidence>
<dbReference type="InterPro" id="IPR025110">
    <property type="entry name" value="AMP-bd_C"/>
</dbReference>
<sequence length="465" mass="48003">MLFPGPVLEALAGEPSAPAIEHGGRVVSRGELLALVRRCAGGLREGGLGPGRGVLVTGALTPESYAVQLAAHALGCYVAAARPTWSPVQLADALEKGFDLVVTGDVLAGLVAGPDAGPVEVLAAPGDLARLTFTSGSTGNPKACAQTYRAFSLAYLPGHWPPPLRALMACFDRCLALDGPARTVVLTYVGRTLVRGGVVIIPELPPAEAIPEHRATVTMLPPPLLHRLLDTDADLSGLRAMVIGGAPVAPGLLERAVARLGPIIWQGYGQAEAGVVAMLTPDDLPAGYAGAVGRPLPAVQVSLRDEAGRSVPGGAAGEIWVRSPHMMTGYWGAPELTGEVLRDGWLRTRDLGFLDGDGYLHLTGRTRDVIIVGGEVCYAAAIERVLAGHPDVDQAYVVGAPDAETGEAVHAFVVPAAGRAPDLGALGALVRASLSTASAPKSITVIREVPLNDSGKPDKNALRRP</sequence>
<dbReference type="Proteomes" id="UP001612741">
    <property type="component" value="Unassembled WGS sequence"/>
</dbReference>
<dbReference type="RefSeq" id="WP_397078250.1">
    <property type="nucleotide sequence ID" value="NZ_JBITGY010000001.1"/>
</dbReference>
<comment type="caution">
    <text evidence="3">The sequence shown here is derived from an EMBL/GenBank/DDBJ whole genome shotgun (WGS) entry which is preliminary data.</text>
</comment>
<dbReference type="InterPro" id="IPR000873">
    <property type="entry name" value="AMP-dep_synth/lig_dom"/>
</dbReference>
<dbReference type="EMBL" id="JBITGY010000001">
    <property type="protein sequence ID" value="MFI6496249.1"/>
    <property type="molecule type" value="Genomic_DNA"/>
</dbReference>
<evidence type="ECO:0000259" key="2">
    <source>
        <dbReference type="Pfam" id="PF13193"/>
    </source>
</evidence>
<dbReference type="PANTHER" id="PTHR43767">
    <property type="entry name" value="LONG-CHAIN-FATTY-ACID--COA LIGASE"/>
    <property type="match status" value="1"/>
</dbReference>
<name>A0ABW7YP28_9ACTN</name>
<dbReference type="Pfam" id="PF13193">
    <property type="entry name" value="AMP-binding_C"/>
    <property type="match status" value="1"/>
</dbReference>
<organism evidence="3 4">
    <name type="scientific">Nonomuraea typhae</name>
    <dbReference type="NCBI Taxonomy" id="2603600"/>
    <lineage>
        <taxon>Bacteria</taxon>
        <taxon>Bacillati</taxon>
        <taxon>Actinomycetota</taxon>
        <taxon>Actinomycetes</taxon>
        <taxon>Streptosporangiales</taxon>
        <taxon>Streptosporangiaceae</taxon>
        <taxon>Nonomuraea</taxon>
    </lineage>
</organism>
<dbReference type="Pfam" id="PF00501">
    <property type="entry name" value="AMP-binding"/>
    <property type="match status" value="1"/>
</dbReference>
<dbReference type="InterPro" id="IPR042099">
    <property type="entry name" value="ANL_N_sf"/>
</dbReference>
<reference evidence="3 4" key="1">
    <citation type="submission" date="2024-10" db="EMBL/GenBank/DDBJ databases">
        <title>The Natural Products Discovery Center: Release of the First 8490 Sequenced Strains for Exploring Actinobacteria Biosynthetic Diversity.</title>
        <authorList>
            <person name="Kalkreuter E."/>
            <person name="Kautsar S.A."/>
            <person name="Yang D."/>
            <person name="Bader C.D."/>
            <person name="Teijaro C.N."/>
            <person name="Fluegel L."/>
            <person name="Davis C.M."/>
            <person name="Simpson J.R."/>
            <person name="Lauterbach L."/>
            <person name="Steele A.D."/>
            <person name="Gui C."/>
            <person name="Meng S."/>
            <person name="Li G."/>
            <person name="Viehrig K."/>
            <person name="Ye F."/>
            <person name="Su P."/>
            <person name="Kiefer A.F."/>
            <person name="Nichols A."/>
            <person name="Cepeda A.J."/>
            <person name="Yan W."/>
            <person name="Fan B."/>
            <person name="Jiang Y."/>
            <person name="Adhikari A."/>
            <person name="Zheng C.-J."/>
            <person name="Schuster L."/>
            <person name="Cowan T.M."/>
            <person name="Smanski M.J."/>
            <person name="Chevrette M.G."/>
            <person name="De Carvalho L.P.S."/>
            <person name="Shen B."/>
        </authorList>
    </citation>
    <scope>NUCLEOTIDE SEQUENCE [LARGE SCALE GENOMIC DNA]</scope>
    <source>
        <strain evidence="3 4">NPDC050545</strain>
    </source>
</reference>
<dbReference type="InterPro" id="IPR050237">
    <property type="entry name" value="ATP-dep_AMP-bd_enzyme"/>
</dbReference>
<evidence type="ECO:0000313" key="4">
    <source>
        <dbReference type="Proteomes" id="UP001612741"/>
    </source>
</evidence>
<protein>
    <submittedName>
        <fullName evidence="3">Class I adenylate-forming enzyme family protein</fullName>
    </submittedName>
</protein>